<proteinExistence type="predicted"/>
<protein>
    <submittedName>
        <fullName evidence="2">Uncharacterized protein</fullName>
    </submittedName>
</protein>
<dbReference type="EMBL" id="BMGJ01000004">
    <property type="protein sequence ID" value="GGD60841.1"/>
    <property type="molecule type" value="Genomic_DNA"/>
</dbReference>
<gene>
    <name evidence="2" type="ORF">GCM10011357_15190</name>
</gene>
<name>A0ABQ1RAU8_9ALTE</name>
<keyword evidence="1" id="KW-0812">Transmembrane</keyword>
<keyword evidence="1" id="KW-1133">Transmembrane helix</keyword>
<evidence type="ECO:0000313" key="2">
    <source>
        <dbReference type="EMBL" id="GGD60841.1"/>
    </source>
</evidence>
<sequence>MDTQVQQTENPKFESFTESFELLGEVFSDKVRLYLHDFSTNKPVANASIELESDTLSVQAGFSDDHQYYVIRDEAFVSKLNQPGEHEIVVTILTEEHGDLLASTLLTPEAASAPQHGHEEEHHHAFPWTTVAIALVFFAAGLALAHFVQGRRK</sequence>
<organism evidence="2 3">
    <name type="scientific">Lacimicrobium alkaliphilum</name>
    <dbReference type="NCBI Taxonomy" id="1526571"/>
    <lineage>
        <taxon>Bacteria</taxon>
        <taxon>Pseudomonadati</taxon>
        <taxon>Pseudomonadota</taxon>
        <taxon>Gammaproteobacteria</taxon>
        <taxon>Alteromonadales</taxon>
        <taxon>Alteromonadaceae</taxon>
        <taxon>Lacimicrobium</taxon>
    </lineage>
</organism>
<evidence type="ECO:0000256" key="1">
    <source>
        <dbReference type="SAM" id="Phobius"/>
    </source>
</evidence>
<dbReference type="Proteomes" id="UP000614272">
    <property type="component" value="Unassembled WGS sequence"/>
</dbReference>
<comment type="caution">
    <text evidence="2">The sequence shown here is derived from an EMBL/GenBank/DDBJ whole genome shotgun (WGS) entry which is preliminary data.</text>
</comment>
<reference evidence="3" key="1">
    <citation type="journal article" date="2019" name="Int. J. Syst. Evol. Microbiol.">
        <title>The Global Catalogue of Microorganisms (GCM) 10K type strain sequencing project: providing services to taxonomists for standard genome sequencing and annotation.</title>
        <authorList>
            <consortium name="The Broad Institute Genomics Platform"/>
            <consortium name="The Broad Institute Genome Sequencing Center for Infectious Disease"/>
            <person name="Wu L."/>
            <person name="Ma J."/>
        </authorList>
    </citation>
    <scope>NUCLEOTIDE SEQUENCE [LARGE SCALE GENOMIC DNA]</scope>
    <source>
        <strain evidence="3">CGMCC 1.12923</strain>
    </source>
</reference>
<feature type="transmembrane region" description="Helical" evidence="1">
    <location>
        <begin position="125"/>
        <end position="148"/>
    </location>
</feature>
<evidence type="ECO:0000313" key="3">
    <source>
        <dbReference type="Proteomes" id="UP000614272"/>
    </source>
</evidence>
<accession>A0ABQ1RAU8</accession>
<keyword evidence="1" id="KW-0472">Membrane</keyword>
<keyword evidence="3" id="KW-1185">Reference proteome</keyword>